<dbReference type="Proteomes" id="UP001500460">
    <property type="component" value="Unassembled WGS sequence"/>
</dbReference>
<feature type="region of interest" description="Disordered" evidence="1">
    <location>
        <begin position="1"/>
        <end position="23"/>
    </location>
</feature>
<evidence type="ECO:0000313" key="2">
    <source>
        <dbReference type="EMBL" id="GAA2458225.1"/>
    </source>
</evidence>
<protein>
    <recommendedName>
        <fullName evidence="4">Secreted protein</fullName>
    </recommendedName>
</protein>
<accession>A0ABP5XMH5</accession>
<name>A0ABP5XMH5_9ACTN</name>
<dbReference type="EMBL" id="BAAATK010000064">
    <property type="protein sequence ID" value="GAA2458225.1"/>
    <property type="molecule type" value="Genomic_DNA"/>
</dbReference>
<sequence>MTNRPPWGGSAEMRRENEVRTSTGTFVTARALPAARRAVTGCGGDAGGRGRGRAGGRLRRRPVACRGPGLFTDSTVIPAATPSPAGRTPQAPPPDAPGLPDGRPGPDGRGSGGVPGSPADVSGG</sequence>
<evidence type="ECO:0000256" key="1">
    <source>
        <dbReference type="SAM" id="MobiDB-lite"/>
    </source>
</evidence>
<proteinExistence type="predicted"/>
<feature type="compositionally biased region" description="Basic residues" evidence="1">
    <location>
        <begin position="50"/>
        <end position="63"/>
    </location>
</feature>
<reference evidence="3" key="1">
    <citation type="journal article" date="2019" name="Int. J. Syst. Evol. Microbiol.">
        <title>The Global Catalogue of Microorganisms (GCM) 10K type strain sequencing project: providing services to taxonomists for standard genome sequencing and annotation.</title>
        <authorList>
            <consortium name="The Broad Institute Genomics Platform"/>
            <consortium name="The Broad Institute Genome Sequencing Center for Infectious Disease"/>
            <person name="Wu L."/>
            <person name="Ma J."/>
        </authorList>
    </citation>
    <scope>NUCLEOTIDE SEQUENCE [LARGE SCALE GENOMIC DNA]</scope>
    <source>
        <strain evidence="3">JCM 6922</strain>
    </source>
</reference>
<feature type="compositionally biased region" description="Gly residues" evidence="1">
    <location>
        <begin position="105"/>
        <end position="115"/>
    </location>
</feature>
<feature type="region of interest" description="Disordered" evidence="1">
    <location>
        <begin position="39"/>
        <end position="124"/>
    </location>
</feature>
<keyword evidence="3" id="KW-1185">Reference proteome</keyword>
<comment type="caution">
    <text evidence="2">The sequence shown here is derived from an EMBL/GenBank/DDBJ whole genome shotgun (WGS) entry which is preliminary data.</text>
</comment>
<organism evidence="2 3">
    <name type="scientific">Streptomyces glaucus</name>
    <dbReference type="NCBI Taxonomy" id="284029"/>
    <lineage>
        <taxon>Bacteria</taxon>
        <taxon>Bacillati</taxon>
        <taxon>Actinomycetota</taxon>
        <taxon>Actinomycetes</taxon>
        <taxon>Kitasatosporales</taxon>
        <taxon>Streptomycetaceae</taxon>
        <taxon>Streptomyces</taxon>
    </lineage>
</organism>
<evidence type="ECO:0008006" key="4">
    <source>
        <dbReference type="Google" id="ProtNLM"/>
    </source>
</evidence>
<evidence type="ECO:0000313" key="3">
    <source>
        <dbReference type="Proteomes" id="UP001500460"/>
    </source>
</evidence>
<gene>
    <name evidence="2" type="ORF">GCM10010421_59560</name>
</gene>